<evidence type="ECO:0000256" key="1">
    <source>
        <dbReference type="SAM" id="Phobius"/>
    </source>
</evidence>
<dbReference type="HOGENOM" id="CLU_1491803_0_0_1"/>
<reference evidence="3" key="1">
    <citation type="journal article" date="2010" name="Science">
        <title>Signatures of adaptation to obligate biotrophy in the Hyaloperonospora arabidopsidis genome.</title>
        <authorList>
            <person name="Baxter L."/>
            <person name="Tripathy S."/>
            <person name="Ishaque N."/>
            <person name="Boot N."/>
            <person name="Cabral A."/>
            <person name="Kemen E."/>
            <person name="Thines M."/>
            <person name="Ah-Fong A."/>
            <person name="Anderson R."/>
            <person name="Badejoko W."/>
            <person name="Bittner-Eddy P."/>
            <person name="Boore J.L."/>
            <person name="Chibucos M.C."/>
            <person name="Coates M."/>
            <person name="Dehal P."/>
            <person name="Delehaunty K."/>
            <person name="Dong S."/>
            <person name="Downton P."/>
            <person name="Dumas B."/>
            <person name="Fabro G."/>
            <person name="Fronick C."/>
            <person name="Fuerstenberg S.I."/>
            <person name="Fulton L."/>
            <person name="Gaulin E."/>
            <person name="Govers F."/>
            <person name="Hughes L."/>
            <person name="Humphray S."/>
            <person name="Jiang R.H."/>
            <person name="Judelson H."/>
            <person name="Kamoun S."/>
            <person name="Kyung K."/>
            <person name="Meijer H."/>
            <person name="Minx P."/>
            <person name="Morris P."/>
            <person name="Nelson J."/>
            <person name="Phuntumart V."/>
            <person name="Qutob D."/>
            <person name="Rehmany A."/>
            <person name="Rougon-Cardoso A."/>
            <person name="Ryden P."/>
            <person name="Torto-Alalibo T."/>
            <person name="Studholme D."/>
            <person name="Wang Y."/>
            <person name="Win J."/>
            <person name="Wood J."/>
            <person name="Clifton S.W."/>
            <person name="Rogers J."/>
            <person name="Van den Ackerveken G."/>
            <person name="Jones J.D."/>
            <person name="McDowell J.M."/>
            <person name="Beynon J."/>
            <person name="Tyler B.M."/>
        </authorList>
    </citation>
    <scope>NUCLEOTIDE SEQUENCE [LARGE SCALE GENOMIC DNA]</scope>
    <source>
        <strain evidence="3">Emoy2</strain>
    </source>
</reference>
<feature type="transmembrane region" description="Helical" evidence="1">
    <location>
        <begin position="72"/>
        <end position="97"/>
    </location>
</feature>
<dbReference type="EnsemblProtists" id="HpaT814195">
    <property type="protein sequence ID" value="HpaP814195"/>
    <property type="gene ID" value="HpaG814195"/>
</dbReference>
<proteinExistence type="predicted"/>
<sequence>MTVLNLLPCRRCHVRSSAAGVLRSRPLVVGADVLFYNVIFDTIVIDLIAAALFFVSLLLVSLLLLPLWLYTLLLLIVRGVATVCGVVGTIVPLLPLFSFTSADGDISVLLRGLVDAVYGFLNSKDNTLDVESLRGNDNTHTRHSIWSKCLRHFNIHIIRVNGIYIRLSPTSKHNVGICVPR</sequence>
<dbReference type="EMBL" id="ABWE02003561">
    <property type="status" value="NOT_ANNOTATED_CDS"/>
    <property type="molecule type" value="Genomic_DNA"/>
</dbReference>
<dbReference type="Proteomes" id="UP000011713">
    <property type="component" value="Unassembled WGS sequence"/>
</dbReference>
<protein>
    <submittedName>
        <fullName evidence="2">Uncharacterized protein</fullName>
    </submittedName>
</protein>
<name>M4C525_HYAAE</name>
<accession>M4C525</accession>
<feature type="transmembrane region" description="Helical" evidence="1">
    <location>
        <begin position="43"/>
        <end position="65"/>
    </location>
</feature>
<dbReference type="AlphaFoldDB" id="M4C525"/>
<dbReference type="InParanoid" id="M4C525"/>
<dbReference type="VEuPathDB" id="FungiDB:HpaG814195"/>
<evidence type="ECO:0000313" key="3">
    <source>
        <dbReference type="Proteomes" id="UP000011713"/>
    </source>
</evidence>
<keyword evidence="3" id="KW-1185">Reference proteome</keyword>
<organism evidence="2 3">
    <name type="scientific">Hyaloperonospora arabidopsidis (strain Emoy2)</name>
    <name type="common">Downy mildew agent</name>
    <name type="synonym">Peronospora arabidopsidis</name>
    <dbReference type="NCBI Taxonomy" id="559515"/>
    <lineage>
        <taxon>Eukaryota</taxon>
        <taxon>Sar</taxon>
        <taxon>Stramenopiles</taxon>
        <taxon>Oomycota</taxon>
        <taxon>Peronosporomycetes</taxon>
        <taxon>Peronosporales</taxon>
        <taxon>Peronosporaceae</taxon>
        <taxon>Hyaloperonospora</taxon>
    </lineage>
</organism>
<keyword evidence="1" id="KW-0812">Transmembrane</keyword>
<keyword evidence="1" id="KW-1133">Transmembrane helix</keyword>
<evidence type="ECO:0000313" key="2">
    <source>
        <dbReference type="EnsemblProtists" id="HpaP814195"/>
    </source>
</evidence>
<keyword evidence="1" id="KW-0472">Membrane</keyword>
<reference evidence="2" key="2">
    <citation type="submission" date="2015-06" db="UniProtKB">
        <authorList>
            <consortium name="EnsemblProtists"/>
        </authorList>
    </citation>
    <scope>IDENTIFICATION</scope>
    <source>
        <strain evidence="2">Emoy2</strain>
    </source>
</reference>